<name>A0A135RT15_9PEZI</name>
<gene>
    <name evidence="1" type="ORF">CSIM01_13308</name>
</gene>
<dbReference type="Proteomes" id="UP000070328">
    <property type="component" value="Unassembled WGS sequence"/>
</dbReference>
<comment type="caution">
    <text evidence="1">The sequence shown here is derived from an EMBL/GenBank/DDBJ whole genome shotgun (WGS) entry which is preliminary data.</text>
</comment>
<dbReference type="EMBL" id="JFBX01000856">
    <property type="protein sequence ID" value="KXH26841.1"/>
    <property type="molecule type" value="Genomic_DNA"/>
</dbReference>
<protein>
    <submittedName>
        <fullName evidence="1">Uncharacterized protein</fullName>
    </submittedName>
</protein>
<reference evidence="1 2" key="1">
    <citation type="submission" date="2014-02" db="EMBL/GenBank/DDBJ databases">
        <title>The genome sequence of Colletotrichum simmondsii CBS122122.</title>
        <authorList>
            <person name="Baroncelli R."/>
            <person name="Thon M.R."/>
        </authorList>
    </citation>
    <scope>NUCLEOTIDE SEQUENCE [LARGE SCALE GENOMIC DNA]</scope>
    <source>
        <strain evidence="1 2">CBS122122</strain>
    </source>
</reference>
<accession>A0A135RT15</accession>
<organism evidence="1 2">
    <name type="scientific">Colletotrichum simmondsii</name>
    <dbReference type="NCBI Taxonomy" id="703756"/>
    <lineage>
        <taxon>Eukaryota</taxon>
        <taxon>Fungi</taxon>
        <taxon>Dikarya</taxon>
        <taxon>Ascomycota</taxon>
        <taxon>Pezizomycotina</taxon>
        <taxon>Sordariomycetes</taxon>
        <taxon>Hypocreomycetidae</taxon>
        <taxon>Glomerellales</taxon>
        <taxon>Glomerellaceae</taxon>
        <taxon>Colletotrichum</taxon>
        <taxon>Colletotrichum acutatum species complex</taxon>
    </lineage>
</organism>
<dbReference type="AlphaFoldDB" id="A0A135RT15"/>
<sequence length="213" mass="22719">MGSRAQTCGRGREVRAQGWFSKTQSQTLPIGDVRVSVVAWWTPIRGPAATTAATPHPRTRRPLFLSLPLPLALFLASCKGCDQAGAAATAAAAAAAAAAAVISCSKTWCWRNFVVGTYPTTMNHHHLQFLGPAPCKLHGNLLPLRCSGGGQPDRYLVPSTTSNRNTLVHFERGSSCGLPWGHRPWLVSSADFGGMGGKELRGVRAVRLAYPYG</sequence>
<keyword evidence="2" id="KW-1185">Reference proteome</keyword>
<evidence type="ECO:0000313" key="1">
    <source>
        <dbReference type="EMBL" id="KXH26841.1"/>
    </source>
</evidence>
<evidence type="ECO:0000313" key="2">
    <source>
        <dbReference type="Proteomes" id="UP000070328"/>
    </source>
</evidence>
<proteinExistence type="predicted"/>